<dbReference type="Proteomes" id="UP001352852">
    <property type="component" value="Unassembled WGS sequence"/>
</dbReference>
<dbReference type="EMBL" id="JAHUTJ010027931">
    <property type="protein sequence ID" value="MED6275497.1"/>
    <property type="molecule type" value="Genomic_DNA"/>
</dbReference>
<name>A0ABU7DKM2_9TELE</name>
<accession>A0ABU7DKM2</accession>
<evidence type="ECO:0000313" key="2">
    <source>
        <dbReference type="Proteomes" id="UP001352852"/>
    </source>
</evidence>
<comment type="caution">
    <text evidence="1">The sequence shown here is derived from an EMBL/GenBank/DDBJ whole genome shotgun (WGS) entry which is preliminary data.</text>
</comment>
<organism evidence="1 2">
    <name type="scientific">Characodon lateralis</name>
    <dbReference type="NCBI Taxonomy" id="208331"/>
    <lineage>
        <taxon>Eukaryota</taxon>
        <taxon>Metazoa</taxon>
        <taxon>Chordata</taxon>
        <taxon>Craniata</taxon>
        <taxon>Vertebrata</taxon>
        <taxon>Euteleostomi</taxon>
        <taxon>Actinopterygii</taxon>
        <taxon>Neopterygii</taxon>
        <taxon>Teleostei</taxon>
        <taxon>Neoteleostei</taxon>
        <taxon>Acanthomorphata</taxon>
        <taxon>Ovalentaria</taxon>
        <taxon>Atherinomorphae</taxon>
        <taxon>Cyprinodontiformes</taxon>
        <taxon>Goodeidae</taxon>
        <taxon>Characodon</taxon>
    </lineage>
</organism>
<evidence type="ECO:0000313" key="1">
    <source>
        <dbReference type="EMBL" id="MED6275497.1"/>
    </source>
</evidence>
<protein>
    <submittedName>
        <fullName evidence="1">Uncharacterized protein</fullName>
    </submittedName>
</protein>
<sequence length="143" mass="15830">MKPTCWILDMSEEELARKRKKKLQITFRVWRMITPPTLTGSSSSFFSEVIADGHTWSLQNGKLFFLEELTLVVSSVQRTSSCEPLPTSRSAHQELNSIPGTLLGLDEQTCFNGAAGTSVIFPLELLRCSPRDSAAAPHTSAFL</sequence>
<proteinExistence type="predicted"/>
<gene>
    <name evidence="1" type="ORF">CHARACLAT_027012</name>
</gene>
<keyword evidence="2" id="KW-1185">Reference proteome</keyword>
<reference evidence="1 2" key="1">
    <citation type="submission" date="2021-06" db="EMBL/GenBank/DDBJ databases">
        <authorList>
            <person name="Palmer J.M."/>
        </authorList>
    </citation>
    <scope>NUCLEOTIDE SEQUENCE [LARGE SCALE GENOMIC DNA]</scope>
    <source>
        <strain evidence="1 2">CL_MEX2019</strain>
        <tissue evidence="1">Muscle</tissue>
    </source>
</reference>